<reference evidence="1" key="1">
    <citation type="submission" date="2023-03" db="EMBL/GenBank/DDBJ databases">
        <title>Massive genome expansion in bonnet fungi (Mycena s.s.) driven by repeated elements and novel gene families across ecological guilds.</title>
        <authorList>
            <consortium name="Lawrence Berkeley National Laboratory"/>
            <person name="Harder C.B."/>
            <person name="Miyauchi S."/>
            <person name="Viragh M."/>
            <person name="Kuo A."/>
            <person name="Thoen E."/>
            <person name="Andreopoulos B."/>
            <person name="Lu D."/>
            <person name="Skrede I."/>
            <person name="Drula E."/>
            <person name="Henrissat B."/>
            <person name="Morin E."/>
            <person name="Kohler A."/>
            <person name="Barry K."/>
            <person name="LaButti K."/>
            <person name="Morin E."/>
            <person name="Salamov A."/>
            <person name="Lipzen A."/>
            <person name="Mereny Z."/>
            <person name="Hegedus B."/>
            <person name="Baldrian P."/>
            <person name="Stursova M."/>
            <person name="Weitz H."/>
            <person name="Taylor A."/>
            <person name="Grigoriev I.V."/>
            <person name="Nagy L.G."/>
            <person name="Martin F."/>
            <person name="Kauserud H."/>
        </authorList>
    </citation>
    <scope>NUCLEOTIDE SEQUENCE</scope>
    <source>
        <strain evidence="1">CBHHK200</strain>
    </source>
</reference>
<dbReference type="AlphaFoldDB" id="A0AAD6SL80"/>
<dbReference type="Proteomes" id="UP001218188">
    <property type="component" value="Unassembled WGS sequence"/>
</dbReference>
<dbReference type="EMBL" id="JARJCM010000102">
    <property type="protein sequence ID" value="KAJ7029312.1"/>
    <property type="molecule type" value="Genomic_DNA"/>
</dbReference>
<sequence length="216" mass="25069">MTRYAVQTQSGKTPSDEDIWMSIRHKDLDRRVRNFLWKCVHQTYKCGSYWRNIPDYEHLAVCPTCNVDDNIKHALLECNSPGQELIWKLFSNMPQMSIGLILGCGLTEFKNSRGQNIPEASRLFKIIVSESAFLAWKIRCERLMSRKTFHTDSEIHNQWITCINNHLKLDHRCTSRYGNRALNFATVLKTWDGVLMDNNNGQQKSARKIGSGSLRF</sequence>
<organism evidence="1 2">
    <name type="scientific">Mycena alexandri</name>
    <dbReference type="NCBI Taxonomy" id="1745969"/>
    <lineage>
        <taxon>Eukaryota</taxon>
        <taxon>Fungi</taxon>
        <taxon>Dikarya</taxon>
        <taxon>Basidiomycota</taxon>
        <taxon>Agaricomycotina</taxon>
        <taxon>Agaricomycetes</taxon>
        <taxon>Agaricomycetidae</taxon>
        <taxon>Agaricales</taxon>
        <taxon>Marasmiineae</taxon>
        <taxon>Mycenaceae</taxon>
        <taxon>Mycena</taxon>
    </lineage>
</organism>
<evidence type="ECO:0008006" key="3">
    <source>
        <dbReference type="Google" id="ProtNLM"/>
    </source>
</evidence>
<evidence type="ECO:0000313" key="1">
    <source>
        <dbReference type="EMBL" id="KAJ7029312.1"/>
    </source>
</evidence>
<comment type="caution">
    <text evidence="1">The sequence shown here is derived from an EMBL/GenBank/DDBJ whole genome shotgun (WGS) entry which is preliminary data.</text>
</comment>
<proteinExistence type="predicted"/>
<protein>
    <recommendedName>
        <fullName evidence="3">Reverse transcriptase zinc-binding domain-containing protein</fullName>
    </recommendedName>
</protein>
<gene>
    <name evidence="1" type="ORF">C8F04DRAFT_1211952</name>
</gene>
<name>A0AAD6SL80_9AGAR</name>
<keyword evidence="2" id="KW-1185">Reference proteome</keyword>
<accession>A0AAD6SL80</accession>
<evidence type="ECO:0000313" key="2">
    <source>
        <dbReference type="Proteomes" id="UP001218188"/>
    </source>
</evidence>